<gene>
    <name evidence="2" type="ORF">LCGC14_0044350</name>
</gene>
<feature type="domain" description="SCP" evidence="1">
    <location>
        <begin position="42"/>
        <end position="145"/>
    </location>
</feature>
<proteinExistence type="predicted"/>
<organism evidence="2">
    <name type="scientific">marine sediment metagenome</name>
    <dbReference type="NCBI Taxonomy" id="412755"/>
    <lineage>
        <taxon>unclassified sequences</taxon>
        <taxon>metagenomes</taxon>
        <taxon>ecological metagenomes</taxon>
    </lineage>
</organism>
<dbReference type="InterPro" id="IPR014044">
    <property type="entry name" value="CAP_dom"/>
</dbReference>
<accession>A0A0F9Y978</accession>
<dbReference type="SUPFAM" id="SSF55797">
    <property type="entry name" value="PR-1-like"/>
    <property type="match status" value="1"/>
</dbReference>
<dbReference type="CDD" id="cd05379">
    <property type="entry name" value="CAP_bacterial"/>
    <property type="match status" value="1"/>
</dbReference>
<evidence type="ECO:0000259" key="1">
    <source>
        <dbReference type="Pfam" id="PF00188"/>
    </source>
</evidence>
<dbReference type="Pfam" id="PF00188">
    <property type="entry name" value="CAP"/>
    <property type="match status" value="1"/>
</dbReference>
<dbReference type="PROSITE" id="PS51257">
    <property type="entry name" value="PROKAR_LIPOPROTEIN"/>
    <property type="match status" value="1"/>
</dbReference>
<dbReference type="EMBL" id="LAZR01000009">
    <property type="protein sequence ID" value="KKO08497.1"/>
    <property type="molecule type" value="Genomic_DNA"/>
</dbReference>
<dbReference type="InterPro" id="IPR035940">
    <property type="entry name" value="CAP_sf"/>
</dbReference>
<evidence type="ECO:0000313" key="2">
    <source>
        <dbReference type="EMBL" id="KKO08497.1"/>
    </source>
</evidence>
<name>A0A0F9Y978_9ZZZZ</name>
<sequence>MKLTGFALACAAVLSACTAAPVPEYTNDVPHSIPLNGHVRLLEEVSEIRRAQGLSIVASSAGADQAAHRAAADMARHGTFSHTGSDGSSAAERLRDAGCSHGLAENIAKGNALNSGNIIQTWMDSPGHRENILRSEMLWMGIAKVDDVWVMTLAERC</sequence>
<dbReference type="AlphaFoldDB" id="A0A0F9Y978"/>
<dbReference type="Gene3D" id="3.40.33.10">
    <property type="entry name" value="CAP"/>
    <property type="match status" value="1"/>
</dbReference>
<protein>
    <recommendedName>
        <fullName evidence="1">SCP domain-containing protein</fullName>
    </recommendedName>
</protein>
<comment type="caution">
    <text evidence="2">The sequence shown here is derived from an EMBL/GenBank/DDBJ whole genome shotgun (WGS) entry which is preliminary data.</text>
</comment>
<dbReference type="PANTHER" id="PTHR31157">
    <property type="entry name" value="SCP DOMAIN-CONTAINING PROTEIN"/>
    <property type="match status" value="1"/>
</dbReference>
<dbReference type="PANTHER" id="PTHR31157:SF1">
    <property type="entry name" value="SCP DOMAIN-CONTAINING PROTEIN"/>
    <property type="match status" value="1"/>
</dbReference>
<reference evidence="2" key="1">
    <citation type="journal article" date="2015" name="Nature">
        <title>Complex archaea that bridge the gap between prokaryotes and eukaryotes.</title>
        <authorList>
            <person name="Spang A."/>
            <person name="Saw J.H."/>
            <person name="Jorgensen S.L."/>
            <person name="Zaremba-Niedzwiedzka K."/>
            <person name="Martijn J."/>
            <person name="Lind A.E."/>
            <person name="van Eijk R."/>
            <person name="Schleper C."/>
            <person name="Guy L."/>
            <person name="Ettema T.J."/>
        </authorList>
    </citation>
    <scope>NUCLEOTIDE SEQUENCE</scope>
</reference>